<dbReference type="SUPFAM" id="SSF55729">
    <property type="entry name" value="Acyl-CoA N-acyltransferases (Nat)"/>
    <property type="match status" value="1"/>
</dbReference>
<dbReference type="Proteomes" id="UP000251889">
    <property type="component" value="Unassembled WGS sequence"/>
</dbReference>
<protein>
    <submittedName>
        <fullName evidence="2">N-acetyltransferase</fullName>
    </submittedName>
</protein>
<proteinExistence type="predicted"/>
<dbReference type="RefSeq" id="WP_112749043.1">
    <property type="nucleotide sequence ID" value="NZ_QMFY01000014.1"/>
</dbReference>
<comment type="caution">
    <text evidence="2">The sequence shown here is derived from an EMBL/GenBank/DDBJ whole genome shotgun (WGS) entry which is preliminary data.</text>
</comment>
<reference evidence="2 3" key="1">
    <citation type="submission" date="2018-06" db="EMBL/GenBank/DDBJ databases">
        <title>Chryseolinea flavus sp. nov., a member of the phylum Bacteroidetes isolated from soil.</title>
        <authorList>
            <person name="Li Y."/>
            <person name="Wang J."/>
        </authorList>
    </citation>
    <scope>NUCLEOTIDE SEQUENCE [LARGE SCALE GENOMIC DNA]</scope>
    <source>
        <strain evidence="2 3">SDU1-6</strain>
    </source>
</reference>
<dbReference type="AlphaFoldDB" id="A0A364XXI9"/>
<name>A0A364XXI9_9BACT</name>
<keyword evidence="2" id="KW-0808">Transferase</keyword>
<dbReference type="Gene3D" id="3.40.630.30">
    <property type="match status" value="1"/>
</dbReference>
<organism evidence="2 3">
    <name type="scientific">Pseudochryseolinea flava</name>
    <dbReference type="NCBI Taxonomy" id="2059302"/>
    <lineage>
        <taxon>Bacteria</taxon>
        <taxon>Pseudomonadati</taxon>
        <taxon>Bacteroidota</taxon>
        <taxon>Cytophagia</taxon>
        <taxon>Cytophagales</taxon>
        <taxon>Fulvivirgaceae</taxon>
        <taxon>Pseudochryseolinea</taxon>
    </lineage>
</organism>
<dbReference type="GO" id="GO:0016740">
    <property type="term" value="F:transferase activity"/>
    <property type="evidence" value="ECO:0007669"/>
    <property type="project" value="UniProtKB-KW"/>
</dbReference>
<keyword evidence="3" id="KW-1185">Reference proteome</keyword>
<dbReference type="PANTHER" id="PTHR31435">
    <property type="entry name" value="PROTEIN NATD1"/>
    <property type="match status" value="1"/>
</dbReference>
<dbReference type="InterPro" id="IPR045057">
    <property type="entry name" value="Gcn5-rel_NAT"/>
</dbReference>
<accession>A0A364XXI9</accession>
<dbReference type="OrthoDB" id="9793389at2"/>
<dbReference type="Pfam" id="PF14542">
    <property type="entry name" value="Acetyltransf_CG"/>
    <property type="match status" value="1"/>
</dbReference>
<feature type="domain" description="N-acetyltransferase" evidence="1">
    <location>
        <begin position="9"/>
        <end position="96"/>
    </location>
</feature>
<gene>
    <name evidence="2" type="ORF">DQQ10_21795</name>
</gene>
<dbReference type="PANTHER" id="PTHR31435:SF10">
    <property type="entry name" value="BSR4717 PROTEIN"/>
    <property type="match status" value="1"/>
</dbReference>
<evidence type="ECO:0000313" key="3">
    <source>
        <dbReference type="Proteomes" id="UP000251889"/>
    </source>
</evidence>
<sequence length="101" mass="11828">MDNRIQLKLENNRRGAFVIEENQTRLAEMAVAIIDQNLVVYHTEVKEQLQGQGVAGNLLATMVDYARQNNLKVVPLCPYVLAQFKRHPEKYNDIWNQHWHQ</sequence>
<evidence type="ECO:0000313" key="2">
    <source>
        <dbReference type="EMBL" id="RAV98934.1"/>
    </source>
</evidence>
<dbReference type="InterPro" id="IPR016181">
    <property type="entry name" value="Acyl_CoA_acyltransferase"/>
</dbReference>
<dbReference type="EMBL" id="QMFY01000014">
    <property type="protein sequence ID" value="RAV98934.1"/>
    <property type="molecule type" value="Genomic_DNA"/>
</dbReference>
<dbReference type="PROSITE" id="PS51729">
    <property type="entry name" value="GNAT_YJDJ"/>
    <property type="match status" value="1"/>
</dbReference>
<dbReference type="InterPro" id="IPR031165">
    <property type="entry name" value="GNAT_YJDJ"/>
</dbReference>
<evidence type="ECO:0000259" key="1">
    <source>
        <dbReference type="PROSITE" id="PS51729"/>
    </source>
</evidence>